<protein>
    <submittedName>
        <fullName evidence="1">Uncharacterized protein</fullName>
    </submittedName>
</protein>
<evidence type="ECO:0000313" key="2">
    <source>
        <dbReference type="Proteomes" id="UP000014028"/>
    </source>
</evidence>
<gene>
    <name evidence="1" type="ORF">IKC_04968</name>
</gene>
<dbReference type="EMBL" id="AHFK01000060">
    <property type="protein sequence ID" value="EOQ08291.1"/>
    <property type="molecule type" value="Genomic_DNA"/>
</dbReference>
<evidence type="ECO:0000313" key="1">
    <source>
        <dbReference type="EMBL" id="EOQ08291.1"/>
    </source>
</evidence>
<sequence length="111" mass="12424">MEKISKLKINDIDIDVLDGDIEIKPGEMYACDDAMLRCDYSGAYFKVEVLTGGEYGWLTDSINDRKPLVTEVNTVHNEVYKLIAMCVTFEHDPAGNVYTYELTSGIGTCVM</sequence>
<accession>A0A9W5R5J3</accession>
<dbReference type="AlphaFoldDB" id="A0A9W5R5J3"/>
<organism evidence="1 2">
    <name type="scientific">Bacillus cereus VD184</name>
    <dbReference type="NCBI Taxonomy" id="1053242"/>
    <lineage>
        <taxon>Bacteria</taxon>
        <taxon>Bacillati</taxon>
        <taxon>Bacillota</taxon>
        <taxon>Bacilli</taxon>
        <taxon>Bacillales</taxon>
        <taxon>Bacillaceae</taxon>
        <taxon>Bacillus</taxon>
        <taxon>Bacillus cereus group</taxon>
    </lineage>
</organism>
<dbReference type="RefSeq" id="WP_016123160.1">
    <property type="nucleotide sequence ID" value="NZ_KB976834.1"/>
</dbReference>
<comment type="caution">
    <text evidence="1">The sequence shown here is derived from an EMBL/GenBank/DDBJ whole genome shotgun (WGS) entry which is preliminary data.</text>
</comment>
<dbReference type="Proteomes" id="UP000014028">
    <property type="component" value="Unassembled WGS sequence"/>
</dbReference>
<reference evidence="1 2" key="1">
    <citation type="submission" date="2012-12" db="EMBL/GenBank/DDBJ databases">
        <title>The Genome Sequence of Bacillus cereus VD184.</title>
        <authorList>
            <consortium name="The Broad Institute Genome Sequencing Platform"/>
            <consortium name="The Broad Institute Genome Sequencing Center for Infectious Disease"/>
            <person name="Feldgarden M."/>
            <person name="Van der Auwera G.A."/>
            <person name="Mahillon J."/>
            <person name="Duprez V."/>
            <person name="Timmery S."/>
            <person name="Mattelet C."/>
            <person name="Dierick K."/>
            <person name="Sun M."/>
            <person name="Yu Z."/>
            <person name="Zhu L."/>
            <person name="Hu X."/>
            <person name="Shank E.B."/>
            <person name="Swiecicka I."/>
            <person name="Hansen B.M."/>
            <person name="Andrup L."/>
            <person name="Walker B."/>
            <person name="Young S.K."/>
            <person name="Zeng Q."/>
            <person name="Gargeya S."/>
            <person name="Fitzgerald M."/>
            <person name="Haas B."/>
            <person name="Abouelleil A."/>
            <person name="Alvarado L."/>
            <person name="Arachchi H.M."/>
            <person name="Berlin A.M."/>
            <person name="Chapman S.B."/>
            <person name="Dewar J."/>
            <person name="Goldberg J."/>
            <person name="Griggs A."/>
            <person name="Gujja S."/>
            <person name="Hansen M."/>
            <person name="Howarth C."/>
            <person name="Imamovic A."/>
            <person name="Larimer J."/>
            <person name="McCowan C."/>
            <person name="Murphy C."/>
            <person name="Neiman D."/>
            <person name="Pearson M."/>
            <person name="Priest M."/>
            <person name="Roberts A."/>
            <person name="Saif S."/>
            <person name="Shea T."/>
            <person name="Sisk P."/>
            <person name="Sykes S."/>
            <person name="Wortman J."/>
            <person name="Nusbaum C."/>
            <person name="Birren B."/>
        </authorList>
    </citation>
    <scope>NUCLEOTIDE SEQUENCE [LARGE SCALE GENOMIC DNA]</scope>
    <source>
        <strain evidence="1 2">VD184</strain>
    </source>
</reference>
<name>A0A9W5R5J3_BACCE</name>
<proteinExistence type="predicted"/>